<reference evidence="1 2" key="1">
    <citation type="submission" date="2017-12" db="EMBL/GenBank/DDBJ databases">
        <title>Comparative genomics of Botrytis spp.</title>
        <authorList>
            <person name="Valero-Jimenez C.A."/>
            <person name="Tapia P."/>
            <person name="Veloso J."/>
            <person name="Silva-Moreno E."/>
            <person name="Staats M."/>
            <person name="Valdes J.H."/>
            <person name="Van Kan J.A.L."/>
        </authorList>
    </citation>
    <scope>NUCLEOTIDE SEQUENCE [LARGE SCALE GENOMIC DNA]</scope>
    <source>
        <strain evidence="1 2">Be9601</strain>
    </source>
</reference>
<dbReference type="AlphaFoldDB" id="A0A4Z1JWJ9"/>
<evidence type="ECO:0000313" key="1">
    <source>
        <dbReference type="EMBL" id="TGO77564.1"/>
    </source>
</evidence>
<protein>
    <submittedName>
        <fullName evidence="1">Uncharacterized protein</fullName>
    </submittedName>
</protein>
<gene>
    <name evidence="1" type="ORF">BELL_0101g00090</name>
</gene>
<dbReference type="Proteomes" id="UP000297229">
    <property type="component" value="Unassembled WGS sequence"/>
</dbReference>
<sequence>MTSISPPARSGKFAQKVEKQFVEEIEDGMVLFHQMTSDERTHQGSDSQGKVILRQDIIHAYSNMKGMAGVRLATMLDGGGIDILLIMILNEIGCSNAFGKFYFYSDPYPPSPKSVVKPVDLAYRNEIWSPAEIASFWSSTPEERASLYLAEHISAQRPIVGMQIFYCDDSPNELRLPDRPLAAVILLFRSMRPYVIRKEDFVQRCWKEGKMDARSRITFKMTPANSAWLDGCLAPDMVTVQSTLASMCRRSLLGSFTTSSAVSAATSFKEKDI</sequence>
<dbReference type="EMBL" id="PQXM01000101">
    <property type="protein sequence ID" value="TGO77564.1"/>
    <property type="molecule type" value="Genomic_DNA"/>
</dbReference>
<proteinExistence type="predicted"/>
<comment type="caution">
    <text evidence="1">The sequence shown here is derived from an EMBL/GenBank/DDBJ whole genome shotgun (WGS) entry which is preliminary data.</text>
</comment>
<name>A0A4Z1JWJ9_9HELO</name>
<organism evidence="1 2">
    <name type="scientific">Botrytis elliptica</name>
    <dbReference type="NCBI Taxonomy" id="278938"/>
    <lineage>
        <taxon>Eukaryota</taxon>
        <taxon>Fungi</taxon>
        <taxon>Dikarya</taxon>
        <taxon>Ascomycota</taxon>
        <taxon>Pezizomycotina</taxon>
        <taxon>Leotiomycetes</taxon>
        <taxon>Helotiales</taxon>
        <taxon>Sclerotiniaceae</taxon>
        <taxon>Botrytis</taxon>
    </lineage>
</organism>
<keyword evidence="2" id="KW-1185">Reference proteome</keyword>
<accession>A0A4Z1JWJ9</accession>
<evidence type="ECO:0000313" key="2">
    <source>
        <dbReference type="Proteomes" id="UP000297229"/>
    </source>
</evidence>